<feature type="transmembrane region" description="Helical" evidence="6">
    <location>
        <begin position="155"/>
        <end position="184"/>
    </location>
</feature>
<dbReference type="GO" id="GO:0016020">
    <property type="term" value="C:membrane"/>
    <property type="evidence" value="ECO:0007669"/>
    <property type="project" value="UniProtKB-SubCell"/>
</dbReference>
<evidence type="ECO:0000256" key="1">
    <source>
        <dbReference type="ARBA" id="ARBA00004141"/>
    </source>
</evidence>
<dbReference type="Proteomes" id="UP000184330">
    <property type="component" value="Unassembled WGS sequence"/>
</dbReference>
<feature type="compositionally biased region" description="Basic and acidic residues" evidence="5">
    <location>
        <begin position="110"/>
        <end position="119"/>
    </location>
</feature>
<evidence type="ECO:0000256" key="3">
    <source>
        <dbReference type="ARBA" id="ARBA00022989"/>
    </source>
</evidence>
<evidence type="ECO:0000256" key="2">
    <source>
        <dbReference type="ARBA" id="ARBA00022692"/>
    </source>
</evidence>
<dbReference type="Gene3D" id="1.20.1740.10">
    <property type="entry name" value="Amino acid/polyamine transporter I"/>
    <property type="match status" value="1"/>
</dbReference>
<dbReference type="Pfam" id="PF13520">
    <property type="entry name" value="AA_permease_2"/>
    <property type="match status" value="1"/>
</dbReference>
<keyword evidence="2 6" id="KW-0812">Transmembrane</keyword>
<feature type="transmembrane region" description="Helical" evidence="6">
    <location>
        <begin position="241"/>
        <end position="264"/>
    </location>
</feature>
<dbReference type="EMBL" id="FJOG01000021">
    <property type="protein sequence ID" value="CZR62666.1"/>
    <property type="molecule type" value="Genomic_DNA"/>
</dbReference>
<evidence type="ECO:0000256" key="5">
    <source>
        <dbReference type="SAM" id="MobiDB-lite"/>
    </source>
</evidence>
<accession>A0A1L7XCE2</accession>
<keyword evidence="4 6" id="KW-0472">Membrane</keyword>
<dbReference type="STRING" id="576137.A0A1L7XCE2"/>
<proteinExistence type="predicted"/>
<reference evidence="7 8" key="1">
    <citation type="submission" date="2016-03" db="EMBL/GenBank/DDBJ databases">
        <authorList>
            <person name="Ploux O."/>
        </authorList>
    </citation>
    <scope>NUCLEOTIDE SEQUENCE [LARGE SCALE GENOMIC DNA]</scope>
    <source>
        <strain evidence="7 8">UAMH 11012</strain>
    </source>
</reference>
<feature type="compositionally biased region" description="Polar residues" evidence="5">
    <location>
        <begin position="10"/>
        <end position="20"/>
    </location>
</feature>
<dbReference type="AlphaFoldDB" id="A0A1L7XCE2"/>
<keyword evidence="8" id="KW-1185">Reference proteome</keyword>
<dbReference type="PANTHER" id="PTHR11785">
    <property type="entry name" value="AMINO ACID TRANSPORTER"/>
    <property type="match status" value="1"/>
</dbReference>
<feature type="region of interest" description="Disordered" evidence="5">
    <location>
        <begin position="1"/>
        <end position="119"/>
    </location>
</feature>
<organism evidence="7 8">
    <name type="scientific">Phialocephala subalpina</name>
    <dbReference type="NCBI Taxonomy" id="576137"/>
    <lineage>
        <taxon>Eukaryota</taxon>
        <taxon>Fungi</taxon>
        <taxon>Dikarya</taxon>
        <taxon>Ascomycota</taxon>
        <taxon>Pezizomycotina</taxon>
        <taxon>Leotiomycetes</taxon>
        <taxon>Helotiales</taxon>
        <taxon>Mollisiaceae</taxon>
        <taxon>Phialocephala</taxon>
        <taxon>Phialocephala fortinii species complex</taxon>
    </lineage>
</organism>
<evidence type="ECO:0000313" key="7">
    <source>
        <dbReference type="EMBL" id="CZR62666.1"/>
    </source>
</evidence>
<dbReference type="GO" id="GO:0015179">
    <property type="term" value="F:L-amino acid transmembrane transporter activity"/>
    <property type="evidence" value="ECO:0007669"/>
    <property type="project" value="TreeGrafter"/>
</dbReference>
<dbReference type="PANTHER" id="PTHR11785:SF382">
    <property type="entry name" value="LOW-AFFINITY METHIONINE PERMEASE"/>
    <property type="match status" value="1"/>
</dbReference>
<evidence type="ECO:0000256" key="6">
    <source>
        <dbReference type="SAM" id="Phobius"/>
    </source>
</evidence>
<comment type="subcellular location">
    <subcellularLocation>
        <location evidence="1">Membrane</location>
        <topology evidence="1">Multi-pass membrane protein</topology>
    </subcellularLocation>
</comment>
<evidence type="ECO:0000313" key="8">
    <source>
        <dbReference type="Proteomes" id="UP000184330"/>
    </source>
</evidence>
<gene>
    <name evidence="7" type="ORF">PAC_12563</name>
</gene>
<protein>
    <submittedName>
        <fullName evidence="7">Uncharacterized protein</fullName>
    </submittedName>
</protein>
<dbReference type="InterPro" id="IPR002293">
    <property type="entry name" value="AA/rel_permease1"/>
</dbReference>
<evidence type="ECO:0000256" key="4">
    <source>
        <dbReference type="ARBA" id="ARBA00023136"/>
    </source>
</evidence>
<dbReference type="OrthoDB" id="5982228at2759"/>
<sequence length="350" mass="38519">MAPRSEEQHNSLPNQATRRSSSAEHQHSLESSQAIQRRINGLPSIEECPMTTRLIPEASPSGASLSPKRLRRSRNNSGAGSVTSASSHVTGSNVHSYSNSPPLQNEDYETNDHDNAERDECVGERSKSIFRETMPVAFKQLKVIDISDLWKGLGLMFWVLGGVYVALCAFYKIVLVFTVAFLAIGFRKKHVDFHWQVRSEPGFKPFDSVSGFIYIVYSYSGWENANYVIGELKAKPRTLRLGAFTALTLVTTGYPLLVLGYYLACSTIDIENSQDLGMAIILAPTFRFGGAKYGLQVCIALSAFGNLIADVYTSCRVKQAIALHNFIPFAKFFAADSESFGTPGGALILH</sequence>
<feature type="compositionally biased region" description="Polar residues" evidence="5">
    <location>
        <begin position="75"/>
        <end position="103"/>
    </location>
</feature>
<name>A0A1L7XCE2_9HELO</name>
<dbReference type="InterPro" id="IPR050598">
    <property type="entry name" value="AminoAcid_Transporter"/>
</dbReference>
<keyword evidence="3 6" id="KW-1133">Transmembrane helix</keyword>